<dbReference type="Proteomes" id="UP001281147">
    <property type="component" value="Unassembled WGS sequence"/>
</dbReference>
<proteinExistence type="predicted"/>
<protein>
    <submittedName>
        <fullName evidence="1">Uncharacterized protein</fullName>
    </submittedName>
</protein>
<organism evidence="1 2">
    <name type="scientific">Vermiconidia calcicola</name>
    <dbReference type="NCBI Taxonomy" id="1690605"/>
    <lineage>
        <taxon>Eukaryota</taxon>
        <taxon>Fungi</taxon>
        <taxon>Dikarya</taxon>
        <taxon>Ascomycota</taxon>
        <taxon>Pezizomycotina</taxon>
        <taxon>Dothideomycetes</taxon>
        <taxon>Dothideomycetidae</taxon>
        <taxon>Mycosphaerellales</taxon>
        <taxon>Extremaceae</taxon>
        <taxon>Vermiconidia</taxon>
    </lineage>
</organism>
<keyword evidence="2" id="KW-1185">Reference proteome</keyword>
<sequence>MASTNGDASHAEPQQPTQKDDAGNLVVPCLIDGKPVLQPSSSSFPVISSKEDRVLHYGQNATVPITHQAIDSAMKTFKSYKHTPVHQRRAMLLKAADLFEANAAEAVRRQMLETSCPLQWAQFNVMLTVSTTREVAAQVVTAVTGEMPPSYFGSTTLVYREAVGPVLLIPPWNAALVLSARSAANALAAGCTLIFKASELCPWTHELVVSTFHEAGFPPGAINMLMADRSKGPEITETIIAHPSIRKVEFIGSAAVGRIIGATAAKYLKPVFMELGDQSPALVLEDADLGLAARMCAQGTLAHQGQVCFSTERIIVMKEVKEEFEKELVEAVEGMVKMGQAGGVPASVTAGAAEKAKAGIDAAVKDGAKFLYGSADMTGFASLSASILTNVDPKSLISTGESFAPTAFLLAVDTEEEAIEEANSRIGGLSASVFTSSYERGIRVARELEFGGVQINNMTIFAEPTGPTTGFKGSGWGSTHGRYGIQEFLYNKSVSLTPTGATGPH</sequence>
<gene>
    <name evidence="1" type="ORF">LTR37_013417</name>
</gene>
<name>A0ACC3MWJ5_9PEZI</name>
<comment type="caution">
    <text evidence="1">The sequence shown here is derived from an EMBL/GenBank/DDBJ whole genome shotgun (WGS) entry which is preliminary data.</text>
</comment>
<reference evidence="1" key="1">
    <citation type="submission" date="2023-07" db="EMBL/GenBank/DDBJ databases">
        <title>Black Yeasts Isolated from many extreme environments.</title>
        <authorList>
            <person name="Coleine C."/>
            <person name="Stajich J.E."/>
            <person name="Selbmann L."/>
        </authorList>
    </citation>
    <scope>NUCLEOTIDE SEQUENCE</scope>
    <source>
        <strain evidence="1">CCFEE 5714</strain>
    </source>
</reference>
<dbReference type="EMBL" id="JAUTXU010000131">
    <property type="protein sequence ID" value="KAK3705256.1"/>
    <property type="molecule type" value="Genomic_DNA"/>
</dbReference>
<evidence type="ECO:0000313" key="2">
    <source>
        <dbReference type="Proteomes" id="UP001281147"/>
    </source>
</evidence>
<accession>A0ACC3MWJ5</accession>
<evidence type="ECO:0000313" key="1">
    <source>
        <dbReference type="EMBL" id="KAK3705256.1"/>
    </source>
</evidence>